<protein>
    <recommendedName>
        <fullName evidence="1">DUF6965 domain-containing protein</fullName>
    </recommendedName>
</protein>
<feature type="domain" description="DUF6965" evidence="1">
    <location>
        <begin position="17"/>
        <end position="81"/>
    </location>
</feature>
<organism evidence="2">
    <name type="scientific">Siphoviridae sp. ctDcW16</name>
    <dbReference type="NCBI Taxonomy" id="2826199"/>
    <lineage>
        <taxon>Viruses</taxon>
        <taxon>Duplodnaviria</taxon>
        <taxon>Heunggongvirae</taxon>
        <taxon>Uroviricota</taxon>
        <taxon>Caudoviricetes</taxon>
    </lineage>
</organism>
<sequence>MIYLCDKNNMEFNYDEESVNALIKWAENAQLPKEVVLSEAEHITDTSIYVRANINDIKQHYPDGFYNPAITRLYRLKEFVEGAAE</sequence>
<name>A0A8S5MTK4_9CAUD</name>
<dbReference type="Pfam" id="PF22292">
    <property type="entry name" value="DUF6965"/>
    <property type="match status" value="1"/>
</dbReference>
<dbReference type="InterPro" id="IPR054238">
    <property type="entry name" value="DUF6965"/>
</dbReference>
<proteinExistence type="predicted"/>
<evidence type="ECO:0000259" key="1">
    <source>
        <dbReference type="Pfam" id="PF22292"/>
    </source>
</evidence>
<evidence type="ECO:0000313" key="2">
    <source>
        <dbReference type="EMBL" id="DAD85490.1"/>
    </source>
</evidence>
<dbReference type="EMBL" id="BK014983">
    <property type="protein sequence ID" value="DAD85490.1"/>
    <property type="molecule type" value="Genomic_DNA"/>
</dbReference>
<accession>A0A8S5MTK4</accession>
<reference evidence="2" key="1">
    <citation type="journal article" date="2021" name="Proc. Natl. Acad. Sci. U.S.A.">
        <title>A Catalog of Tens of Thousands of Viruses from Human Metagenomes Reveals Hidden Associations with Chronic Diseases.</title>
        <authorList>
            <person name="Tisza M.J."/>
            <person name="Buck C.B."/>
        </authorList>
    </citation>
    <scope>NUCLEOTIDE SEQUENCE</scope>
    <source>
        <strain evidence="2">CtDcW16</strain>
    </source>
</reference>